<organism evidence="2 3">
    <name type="scientific">Podospora didyma</name>
    <dbReference type="NCBI Taxonomy" id="330526"/>
    <lineage>
        <taxon>Eukaryota</taxon>
        <taxon>Fungi</taxon>
        <taxon>Dikarya</taxon>
        <taxon>Ascomycota</taxon>
        <taxon>Pezizomycotina</taxon>
        <taxon>Sordariomycetes</taxon>
        <taxon>Sordariomycetidae</taxon>
        <taxon>Sordariales</taxon>
        <taxon>Podosporaceae</taxon>
        <taxon>Podospora</taxon>
    </lineage>
</organism>
<proteinExistence type="predicted"/>
<dbReference type="Proteomes" id="UP001285441">
    <property type="component" value="Unassembled WGS sequence"/>
</dbReference>
<protein>
    <submittedName>
        <fullName evidence="2">Heterokaryon incompatibility protein-domain-containing protein</fullName>
    </submittedName>
</protein>
<keyword evidence="3" id="KW-1185">Reference proteome</keyword>
<dbReference type="InterPro" id="IPR010730">
    <property type="entry name" value="HET"/>
</dbReference>
<gene>
    <name evidence="2" type="ORF">B0H63DRAFT_542258</name>
</gene>
<dbReference type="PANTHER" id="PTHR33112:SF9">
    <property type="entry name" value="HETEROKARYON INCOMPATIBILITY DOMAIN-CONTAINING PROTEIN"/>
    <property type="match status" value="1"/>
</dbReference>
<evidence type="ECO:0000313" key="3">
    <source>
        <dbReference type="Proteomes" id="UP001285441"/>
    </source>
</evidence>
<comment type="caution">
    <text evidence="2">The sequence shown here is derived from an EMBL/GenBank/DDBJ whole genome shotgun (WGS) entry which is preliminary data.</text>
</comment>
<feature type="domain" description="Heterokaryon incompatibility" evidence="1">
    <location>
        <begin position="189"/>
        <end position="374"/>
    </location>
</feature>
<sequence>MPQIGQNYFTIDWPQNPRPCTGCCQGADPDVAHGFRRSWLRDIRETARRGCYKCLVLYSSCLEYASNASSTEINVHSSYAGALRVVRFVDNEPGETDRLYSGVQVVFPVGTMPPPPWKYISPGRKSERVEARRDEYGPLLRSWLDACDSGYRKCAMEGAKLPRRVLDVDDQLGDVVYLRRDCSGEERRYVALSHCWGKSPLPQTTTLNIDQHTQGIRFDSLPKSYQDAVTVTRTIGVRYLWIDSLCIVQDSTTDWETESSQMAQIYNHAYLIVAASQASDSTCGFIDRIEPCLELEDDDDPKGQASASIEREFSWESSSLAAKNWTPIGQIRNPDASTTSQIFRRPLKGYSYRDRHHYPLGLTPLTKRAWAFQENLLARRIVHFTPLEILWECVECGLKCECMEMDYTSTSDTDFSLVSATRKAQYTDLFCDRDADASSFWRGLLSRYSGLRLTYESDRLPALSGLAKLWHETKGAGQYLAGFWREDILESMTWKVEGLCRRSEEYRAPSWSPFSLDYADGNNGRREGVSFEYLDVHVDYTSVMKQRCATVVDARCEPVAGDLTGAVRAGFILLRGRVLRWVNQRDDTFHEGQETSDRYDRISDLDDTDKQKTTWISAGDRYRVKVEWDIWVDPNKWPILTLILIGASTRIAGASIIPRREGHLHMEPIAMVLVSTQMNGTRDGAFERVGMVYRTSLGEEDMFRLFTGEEEEIQIV</sequence>
<dbReference type="Pfam" id="PF06985">
    <property type="entry name" value="HET"/>
    <property type="match status" value="1"/>
</dbReference>
<reference evidence="2" key="1">
    <citation type="journal article" date="2023" name="Mol. Phylogenet. Evol.">
        <title>Genome-scale phylogeny and comparative genomics of the fungal order Sordariales.</title>
        <authorList>
            <person name="Hensen N."/>
            <person name="Bonometti L."/>
            <person name="Westerberg I."/>
            <person name="Brannstrom I.O."/>
            <person name="Guillou S."/>
            <person name="Cros-Aarteil S."/>
            <person name="Calhoun S."/>
            <person name="Haridas S."/>
            <person name="Kuo A."/>
            <person name="Mondo S."/>
            <person name="Pangilinan J."/>
            <person name="Riley R."/>
            <person name="LaButti K."/>
            <person name="Andreopoulos B."/>
            <person name="Lipzen A."/>
            <person name="Chen C."/>
            <person name="Yan M."/>
            <person name="Daum C."/>
            <person name="Ng V."/>
            <person name="Clum A."/>
            <person name="Steindorff A."/>
            <person name="Ohm R.A."/>
            <person name="Martin F."/>
            <person name="Silar P."/>
            <person name="Natvig D.O."/>
            <person name="Lalanne C."/>
            <person name="Gautier V."/>
            <person name="Ament-Velasquez S.L."/>
            <person name="Kruys A."/>
            <person name="Hutchinson M.I."/>
            <person name="Powell A.J."/>
            <person name="Barry K."/>
            <person name="Miller A.N."/>
            <person name="Grigoriev I.V."/>
            <person name="Debuchy R."/>
            <person name="Gladieux P."/>
            <person name="Hiltunen Thoren M."/>
            <person name="Johannesson H."/>
        </authorList>
    </citation>
    <scope>NUCLEOTIDE SEQUENCE</scope>
    <source>
        <strain evidence="2">CBS 232.78</strain>
    </source>
</reference>
<evidence type="ECO:0000313" key="2">
    <source>
        <dbReference type="EMBL" id="KAK3387814.1"/>
    </source>
</evidence>
<accession>A0AAE0NUC3</accession>
<evidence type="ECO:0000259" key="1">
    <source>
        <dbReference type="Pfam" id="PF06985"/>
    </source>
</evidence>
<reference evidence="2" key="2">
    <citation type="submission" date="2023-06" db="EMBL/GenBank/DDBJ databases">
        <authorList>
            <consortium name="Lawrence Berkeley National Laboratory"/>
            <person name="Haridas S."/>
            <person name="Hensen N."/>
            <person name="Bonometti L."/>
            <person name="Westerberg I."/>
            <person name="Brannstrom I.O."/>
            <person name="Guillou S."/>
            <person name="Cros-Aarteil S."/>
            <person name="Calhoun S."/>
            <person name="Kuo A."/>
            <person name="Mondo S."/>
            <person name="Pangilinan J."/>
            <person name="Riley R."/>
            <person name="LaButti K."/>
            <person name="Andreopoulos B."/>
            <person name="Lipzen A."/>
            <person name="Chen C."/>
            <person name="Yanf M."/>
            <person name="Daum C."/>
            <person name="Ng V."/>
            <person name="Clum A."/>
            <person name="Steindorff A."/>
            <person name="Ohm R."/>
            <person name="Martin F."/>
            <person name="Silar P."/>
            <person name="Natvig D."/>
            <person name="Lalanne C."/>
            <person name="Gautier V."/>
            <person name="Ament-velasquez S.L."/>
            <person name="Kruys A."/>
            <person name="Hutchinson M.I."/>
            <person name="Powell A.J."/>
            <person name="Barry K."/>
            <person name="Miller A.N."/>
            <person name="Grigoriev I.V."/>
            <person name="Debuchy R."/>
            <person name="Gladieux P."/>
            <person name="Thoren M.H."/>
            <person name="Johannesson H."/>
        </authorList>
    </citation>
    <scope>NUCLEOTIDE SEQUENCE</scope>
    <source>
        <strain evidence="2">CBS 232.78</strain>
    </source>
</reference>
<dbReference type="PANTHER" id="PTHR33112">
    <property type="entry name" value="DOMAIN PROTEIN, PUTATIVE-RELATED"/>
    <property type="match status" value="1"/>
</dbReference>
<name>A0AAE0NUC3_9PEZI</name>
<dbReference type="EMBL" id="JAULSW010000003">
    <property type="protein sequence ID" value="KAK3387814.1"/>
    <property type="molecule type" value="Genomic_DNA"/>
</dbReference>
<dbReference type="AlphaFoldDB" id="A0AAE0NUC3"/>